<evidence type="ECO:0000313" key="3">
    <source>
        <dbReference type="Proteomes" id="UP000064967"/>
    </source>
</evidence>
<sequence>MPAPVASRKIDFVSAPRAFAAAGVPGQVAVIAVSAAATYIDLTRGISQAKKDPQVSGQDPKSLTRNYLTIEADTADLGVVFGATSALVSGGNAPSLTASGTVASGVYTGAAGTCYVIKAGTKERFLLQASVDNFLGLVGSAAGNARIYQSSPDDA</sequence>
<proteinExistence type="predicted"/>
<reference evidence="2 3" key="1">
    <citation type="submission" date="2015-08" db="EMBL/GenBank/DDBJ databases">
        <authorList>
            <person name="Babu N.S."/>
            <person name="Beckwith C.J."/>
            <person name="Beseler K.G."/>
            <person name="Brison A."/>
            <person name="Carone J.V."/>
            <person name="Caskin T.P."/>
            <person name="Diamond M."/>
            <person name="Durham M.E."/>
            <person name="Foxe J.M."/>
            <person name="Go M."/>
            <person name="Henderson B.A."/>
            <person name="Jones I.B."/>
            <person name="McGettigan J.A."/>
            <person name="Micheletti S.J."/>
            <person name="Nasrallah M.E."/>
            <person name="Ortiz D."/>
            <person name="Piller C.R."/>
            <person name="Privatt S.R."/>
            <person name="Schneider S.L."/>
            <person name="Sharp S."/>
            <person name="Smith T.C."/>
            <person name="Stanton J.D."/>
            <person name="Ullery H.E."/>
            <person name="Wilson R.J."/>
            <person name="Serrano M.G."/>
            <person name="Buck G."/>
            <person name="Lee V."/>
            <person name="Wang Y."/>
            <person name="Carvalho R."/>
            <person name="Voegtly L."/>
            <person name="Shi R."/>
            <person name="Duckworth R."/>
            <person name="Johnson A."/>
            <person name="Loviza R."/>
            <person name="Walstead R."/>
            <person name="Shah Z."/>
            <person name="Kiflezghi M."/>
            <person name="Wade K."/>
            <person name="Ball S.L."/>
            <person name="Bradley K.W."/>
            <person name="Asai D.J."/>
            <person name="Bowman C.A."/>
            <person name="Russell D.A."/>
            <person name="Pope W.H."/>
            <person name="Jacobs-Sera D."/>
            <person name="Hendrix R.W."/>
            <person name="Hatfull G.F."/>
        </authorList>
    </citation>
    <scope>NUCLEOTIDE SEQUENCE [LARGE SCALE GENOMIC DNA]</scope>
    <source>
        <strain evidence="2 3">DSM 27648</strain>
    </source>
</reference>
<dbReference type="RefSeq" id="WP_146644924.1">
    <property type="nucleotide sequence ID" value="NZ_CP012333.1"/>
</dbReference>
<dbReference type="Proteomes" id="UP000064967">
    <property type="component" value="Chromosome"/>
</dbReference>
<evidence type="ECO:0000313" key="1">
    <source>
        <dbReference type="EMBL" id="AKU93369.1"/>
    </source>
</evidence>
<dbReference type="EMBL" id="CP012333">
    <property type="protein sequence ID" value="AKV04852.1"/>
    <property type="molecule type" value="Genomic_DNA"/>
</dbReference>
<dbReference type="KEGG" id="llu:AKJ09_11515"/>
<dbReference type="AlphaFoldDB" id="A0A0K1QGS0"/>
<dbReference type="KEGG" id="llu:AKJ09_00033"/>
<keyword evidence="3" id="KW-1185">Reference proteome</keyword>
<protein>
    <submittedName>
        <fullName evidence="2">Uncharacterized protein</fullName>
    </submittedName>
</protein>
<dbReference type="STRING" id="1391654.AKJ09_00033"/>
<dbReference type="EMBL" id="CP012333">
    <property type="protein sequence ID" value="AKU93369.1"/>
    <property type="molecule type" value="Genomic_DNA"/>
</dbReference>
<evidence type="ECO:0000313" key="2">
    <source>
        <dbReference type="EMBL" id="AKV04852.1"/>
    </source>
</evidence>
<organism evidence="2 3">
    <name type="scientific">Labilithrix luteola</name>
    <dbReference type="NCBI Taxonomy" id="1391654"/>
    <lineage>
        <taxon>Bacteria</taxon>
        <taxon>Pseudomonadati</taxon>
        <taxon>Myxococcota</taxon>
        <taxon>Polyangia</taxon>
        <taxon>Polyangiales</taxon>
        <taxon>Labilitrichaceae</taxon>
        <taxon>Labilithrix</taxon>
    </lineage>
</organism>
<name>A0A0K1QGS0_9BACT</name>
<accession>A0A0K1QGS0</accession>
<gene>
    <name evidence="1" type="ORF">AKJ09_00033</name>
    <name evidence="2" type="ORF">AKJ09_11515</name>
</gene>